<evidence type="ECO:0000313" key="5">
    <source>
        <dbReference type="Proteomes" id="UP000245119"/>
    </source>
</evidence>
<proteinExistence type="predicted"/>
<keyword evidence="5" id="KW-1185">Reference proteome</keyword>
<dbReference type="PANTHER" id="PTHR21683">
    <property type="entry name" value="COILED-COIL DOMAIN-CONTAINING PROTEIN 42 LIKE-2-LIKE-RELATED"/>
    <property type="match status" value="1"/>
</dbReference>
<feature type="domain" description="DUF4200" evidence="3">
    <location>
        <begin position="40"/>
        <end position="155"/>
    </location>
</feature>
<reference evidence="4 5" key="1">
    <citation type="submission" date="2018-04" db="EMBL/GenBank/DDBJ databases">
        <title>The genome of golden apple snail Pomacea canaliculata provides insight into stress tolerance and invasive adaptation.</title>
        <authorList>
            <person name="Liu C."/>
            <person name="Liu B."/>
            <person name="Ren Y."/>
            <person name="Zhang Y."/>
            <person name="Wang H."/>
            <person name="Li S."/>
            <person name="Jiang F."/>
            <person name="Yin L."/>
            <person name="Zhang G."/>
            <person name="Qian W."/>
            <person name="Fan W."/>
        </authorList>
    </citation>
    <scope>NUCLEOTIDE SEQUENCE [LARGE SCALE GENOMIC DNA]</scope>
    <source>
        <strain evidence="4">SZHN2017</strain>
        <tissue evidence="4">Muscle</tissue>
    </source>
</reference>
<dbReference type="EMBL" id="PZQS01000004">
    <property type="protein sequence ID" value="PVD33038.1"/>
    <property type="molecule type" value="Genomic_DNA"/>
</dbReference>
<dbReference type="InterPro" id="IPR025252">
    <property type="entry name" value="DUF4200"/>
</dbReference>
<gene>
    <name evidence="4" type="ORF">C0Q70_08486</name>
</gene>
<sequence length="447" mass="51533">MNLPPDMGLEEYFKNTFEKKLLLYMPQQEKEHMTASTQILEKRRELEEVEKARKAEKEEFRMKMESLASRREETEIRENQLKESLMKFDTFIKENDAKLIRARNKALFEREEICYKNQELIRLREEKAELTHRLKVLERSVKRLNVFYDYLRQVMAQGGGYEEPRSIITRHQTLTSLLQGLRNTNRVRGAMLETTRQNVLKLGNEMEDTMMTLRNKITNLQKALDHAKSEALHREGEYFDLLSAATEKSRLMGMVILSTRNMYLMVLSRRTQRPPETDNFLEQMDERSGWRRRFVKNNNSDDTRRQRADEGAGVLIGLSNRALALVVMASRRLPDPGLGKNWTFSTLLINDGPPVLDSSKTEGALARGELGPKSGSSKPEVSVGCTMLELVVPLLNVAPPLSLLKQFQELSSPWLPGDCHPCWFHRFGWSESSESLFQGLAGASCCR</sequence>
<dbReference type="OrthoDB" id="10264298at2759"/>
<evidence type="ECO:0000313" key="4">
    <source>
        <dbReference type="EMBL" id="PVD33038.1"/>
    </source>
</evidence>
<evidence type="ECO:0000259" key="3">
    <source>
        <dbReference type="Pfam" id="PF13863"/>
    </source>
</evidence>
<dbReference type="AlphaFoldDB" id="A0A2T7PHZ2"/>
<evidence type="ECO:0000256" key="2">
    <source>
        <dbReference type="SAM" id="Coils"/>
    </source>
</evidence>
<dbReference type="Proteomes" id="UP000245119">
    <property type="component" value="Linkage Group LG4"/>
</dbReference>
<comment type="caution">
    <text evidence="4">The sequence shown here is derived from an EMBL/GenBank/DDBJ whole genome shotgun (WGS) entry which is preliminary data.</text>
</comment>
<dbReference type="Pfam" id="PF13863">
    <property type="entry name" value="DUF4200"/>
    <property type="match status" value="1"/>
</dbReference>
<organism evidence="4 5">
    <name type="scientific">Pomacea canaliculata</name>
    <name type="common">Golden apple snail</name>
    <dbReference type="NCBI Taxonomy" id="400727"/>
    <lineage>
        <taxon>Eukaryota</taxon>
        <taxon>Metazoa</taxon>
        <taxon>Spiralia</taxon>
        <taxon>Lophotrochozoa</taxon>
        <taxon>Mollusca</taxon>
        <taxon>Gastropoda</taxon>
        <taxon>Caenogastropoda</taxon>
        <taxon>Architaenioglossa</taxon>
        <taxon>Ampullarioidea</taxon>
        <taxon>Ampullariidae</taxon>
        <taxon>Pomacea</taxon>
    </lineage>
</organism>
<dbReference type="InterPro" id="IPR051147">
    <property type="entry name" value="CFAP_domain-containing"/>
</dbReference>
<evidence type="ECO:0000256" key="1">
    <source>
        <dbReference type="ARBA" id="ARBA00023054"/>
    </source>
</evidence>
<accession>A0A2T7PHZ2</accession>
<feature type="coiled-coil region" evidence="2">
    <location>
        <begin position="39"/>
        <end position="84"/>
    </location>
</feature>
<dbReference type="PANTHER" id="PTHR21683:SF2">
    <property type="entry name" value="COILED-COIL DOMAIN-CONTAINING PROTEIN 42 LIKE-2-LIKE"/>
    <property type="match status" value="1"/>
</dbReference>
<name>A0A2T7PHZ2_POMCA</name>
<feature type="coiled-coil region" evidence="2">
    <location>
        <begin position="203"/>
        <end position="230"/>
    </location>
</feature>
<keyword evidence="1 2" id="KW-0175">Coiled coil</keyword>
<protein>
    <recommendedName>
        <fullName evidence="3">DUF4200 domain-containing protein</fullName>
    </recommendedName>
</protein>
<dbReference type="GO" id="GO:0005856">
    <property type="term" value="C:cytoskeleton"/>
    <property type="evidence" value="ECO:0007669"/>
    <property type="project" value="UniProtKB-ARBA"/>
</dbReference>